<organism evidence="2 3">
    <name type="scientific">Nocardioides bruguierae</name>
    <dbReference type="NCBI Taxonomy" id="2945102"/>
    <lineage>
        <taxon>Bacteria</taxon>
        <taxon>Bacillati</taxon>
        <taxon>Actinomycetota</taxon>
        <taxon>Actinomycetes</taxon>
        <taxon>Propionibacteriales</taxon>
        <taxon>Nocardioidaceae</taxon>
        <taxon>Nocardioides</taxon>
    </lineage>
</organism>
<sequence length="73" mass="8119">MADDLFELEQTQRMTREEAAARLRELADSLERHNSVRVTRAGVTVTVAVPDVVDVCFEVEAGDGGEIEVEISW</sequence>
<name>A0A9X2IH10_9ACTN</name>
<proteinExistence type="predicted"/>
<dbReference type="InterPro" id="IPR027598">
    <property type="entry name" value="Amphi-Trp_dom"/>
</dbReference>
<dbReference type="Pfam" id="PF20068">
    <property type="entry name" value="Amphi-Trp"/>
    <property type="match status" value="1"/>
</dbReference>
<dbReference type="RefSeq" id="WP_250053382.1">
    <property type="nucleotide sequence ID" value="NZ_JAMJPH010000011.1"/>
</dbReference>
<comment type="caution">
    <text evidence="2">The sequence shown here is derived from an EMBL/GenBank/DDBJ whole genome shotgun (WGS) entry which is preliminary data.</text>
</comment>
<gene>
    <name evidence="2" type="ORF">M8330_13525</name>
</gene>
<feature type="domain" description="Amphi-Trp" evidence="1">
    <location>
        <begin position="7"/>
        <end position="73"/>
    </location>
</feature>
<evidence type="ECO:0000259" key="1">
    <source>
        <dbReference type="Pfam" id="PF20068"/>
    </source>
</evidence>
<dbReference type="NCBIfam" id="TIGR04354">
    <property type="entry name" value="amphi-Trp"/>
    <property type="match status" value="1"/>
</dbReference>
<protein>
    <submittedName>
        <fullName evidence="2">Amphi-Trp domain-containing protein</fullName>
    </submittedName>
</protein>
<keyword evidence="3" id="KW-1185">Reference proteome</keyword>
<dbReference type="Proteomes" id="UP001139485">
    <property type="component" value="Unassembled WGS sequence"/>
</dbReference>
<evidence type="ECO:0000313" key="3">
    <source>
        <dbReference type="Proteomes" id="UP001139485"/>
    </source>
</evidence>
<reference evidence="2" key="1">
    <citation type="submission" date="2022-05" db="EMBL/GenBank/DDBJ databases">
        <authorList>
            <person name="Tuo L."/>
        </authorList>
    </citation>
    <scope>NUCLEOTIDE SEQUENCE</scope>
    <source>
        <strain evidence="2">BSK12Z-4</strain>
    </source>
</reference>
<dbReference type="EMBL" id="JAMOIL010000016">
    <property type="protein sequence ID" value="MCM0621310.1"/>
    <property type="molecule type" value="Genomic_DNA"/>
</dbReference>
<accession>A0A9X2IH10</accession>
<evidence type="ECO:0000313" key="2">
    <source>
        <dbReference type="EMBL" id="MCM0621310.1"/>
    </source>
</evidence>
<dbReference type="AlphaFoldDB" id="A0A9X2IH10"/>